<dbReference type="InterPro" id="IPR041698">
    <property type="entry name" value="Methyltransf_25"/>
</dbReference>
<dbReference type="InterPro" id="IPR050508">
    <property type="entry name" value="Methyltransf_Superfamily"/>
</dbReference>
<name>A0A1Z1WGC8_9ACTN</name>
<dbReference type="EMBL" id="CP021748">
    <property type="protein sequence ID" value="ARX85494.1"/>
    <property type="molecule type" value="Genomic_DNA"/>
</dbReference>
<dbReference type="CDD" id="cd02440">
    <property type="entry name" value="AdoMet_MTases"/>
    <property type="match status" value="1"/>
</dbReference>
<accession>A0A1Z1WGC8</accession>
<dbReference type="SUPFAM" id="SSF53335">
    <property type="entry name" value="S-adenosyl-L-methionine-dependent methyltransferases"/>
    <property type="match status" value="1"/>
</dbReference>
<sequence>MTDHQHDTILHLQNAFNAVHTARAASRLVDSLYAQAMGDAYPVEVAPTSSCDWPLLGTLTASLRLGPGDVLADIGCGTGGVGLWLARALAVRLIGIDISPVAVRLAATRAAAFVPQGQAEFRTGTLTATGLPDRHVNAVICVDALSRADERQAALHELYRILRPGGRAVITRATRHGARGPLTVHEETAGFAVERVDVRAAEPHMWGRLYGLWLSRESELRRELGDQEAERMLAEAHRQLPRLPDRSALVITLQRQADGQPTPASTLPETTVRREESE</sequence>
<feature type="compositionally biased region" description="Polar residues" evidence="1">
    <location>
        <begin position="254"/>
        <end position="269"/>
    </location>
</feature>
<evidence type="ECO:0000313" key="3">
    <source>
        <dbReference type="EMBL" id="ARX85494.1"/>
    </source>
</evidence>
<dbReference type="GO" id="GO:0008168">
    <property type="term" value="F:methyltransferase activity"/>
    <property type="evidence" value="ECO:0007669"/>
    <property type="project" value="UniProtKB-ARBA"/>
</dbReference>
<dbReference type="KEGG" id="salf:SMD44_04958"/>
<dbReference type="Gene3D" id="3.40.50.150">
    <property type="entry name" value="Vaccinia Virus protein VP39"/>
    <property type="match status" value="1"/>
</dbReference>
<dbReference type="PANTHER" id="PTHR42912">
    <property type="entry name" value="METHYLTRANSFERASE"/>
    <property type="match status" value="1"/>
</dbReference>
<organism evidence="3 4">
    <name type="scientific">Streptomyces alboflavus</name>
    <dbReference type="NCBI Taxonomy" id="67267"/>
    <lineage>
        <taxon>Bacteria</taxon>
        <taxon>Bacillati</taxon>
        <taxon>Actinomycetota</taxon>
        <taxon>Actinomycetes</taxon>
        <taxon>Kitasatosporales</taxon>
        <taxon>Streptomycetaceae</taxon>
        <taxon>Streptomyces</taxon>
    </lineage>
</organism>
<evidence type="ECO:0000259" key="2">
    <source>
        <dbReference type="Pfam" id="PF13649"/>
    </source>
</evidence>
<dbReference type="AlphaFoldDB" id="A0A1Z1WGC8"/>
<reference evidence="3 4" key="1">
    <citation type="submission" date="2017-05" db="EMBL/GenBank/DDBJ databases">
        <title>Streptomyces alboflavus Genome sequencing and assembly.</title>
        <authorList>
            <person name="Wang Y."/>
            <person name="Du B."/>
            <person name="Ding Y."/>
            <person name="Liu H."/>
            <person name="Hou Q."/>
            <person name="Liu K."/>
            <person name="Wang C."/>
            <person name="Yao L."/>
        </authorList>
    </citation>
    <scope>NUCLEOTIDE SEQUENCE [LARGE SCALE GENOMIC DNA]</scope>
    <source>
        <strain evidence="3 4">MDJK44</strain>
    </source>
</reference>
<protein>
    <recommendedName>
        <fullName evidence="2">Methyltransferase domain-containing protein</fullName>
    </recommendedName>
</protein>
<gene>
    <name evidence="3" type="ORF">SMD44_04958</name>
</gene>
<proteinExistence type="predicted"/>
<dbReference type="Proteomes" id="UP000195880">
    <property type="component" value="Chromosome"/>
</dbReference>
<keyword evidence="4" id="KW-1185">Reference proteome</keyword>
<dbReference type="Pfam" id="PF13649">
    <property type="entry name" value="Methyltransf_25"/>
    <property type="match status" value="1"/>
</dbReference>
<evidence type="ECO:0000256" key="1">
    <source>
        <dbReference type="SAM" id="MobiDB-lite"/>
    </source>
</evidence>
<evidence type="ECO:0000313" key="4">
    <source>
        <dbReference type="Proteomes" id="UP000195880"/>
    </source>
</evidence>
<dbReference type="InterPro" id="IPR029063">
    <property type="entry name" value="SAM-dependent_MTases_sf"/>
</dbReference>
<feature type="domain" description="Methyltransferase" evidence="2">
    <location>
        <begin position="73"/>
        <end position="166"/>
    </location>
</feature>
<feature type="region of interest" description="Disordered" evidence="1">
    <location>
        <begin position="254"/>
        <end position="278"/>
    </location>
</feature>